<dbReference type="InterPro" id="IPR000160">
    <property type="entry name" value="GGDEF_dom"/>
</dbReference>
<dbReference type="PROSITE" id="PS50887">
    <property type="entry name" value="GGDEF"/>
    <property type="match status" value="1"/>
</dbReference>
<dbReference type="CDD" id="cd00130">
    <property type="entry name" value="PAS"/>
    <property type="match status" value="1"/>
</dbReference>
<evidence type="ECO:0000259" key="2">
    <source>
        <dbReference type="PROSITE" id="PS50887"/>
    </source>
</evidence>
<dbReference type="NCBIfam" id="TIGR00229">
    <property type="entry name" value="sensory_box"/>
    <property type="match status" value="1"/>
</dbReference>
<comment type="caution">
    <text evidence="3">The sequence shown here is derived from an EMBL/GenBank/DDBJ whole genome shotgun (WGS) entry which is preliminary data.</text>
</comment>
<dbReference type="CDD" id="cd01948">
    <property type="entry name" value="EAL"/>
    <property type="match status" value="1"/>
</dbReference>
<dbReference type="Gene3D" id="3.30.450.20">
    <property type="entry name" value="PAS domain"/>
    <property type="match status" value="1"/>
</dbReference>
<name>A0ABT9XIG3_9BACL</name>
<dbReference type="InterPro" id="IPR052155">
    <property type="entry name" value="Biofilm_reg_signaling"/>
</dbReference>
<dbReference type="Pfam" id="PF00990">
    <property type="entry name" value="GGDEF"/>
    <property type="match status" value="1"/>
</dbReference>
<reference evidence="3 4" key="1">
    <citation type="submission" date="2023-07" db="EMBL/GenBank/DDBJ databases">
        <title>Genomic Encyclopedia of Type Strains, Phase IV (KMG-IV): sequencing the most valuable type-strain genomes for metagenomic binning, comparative biology and taxonomic classification.</title>
        <authorList>
            <person name="Goeker M."/>
        </authorList>
    </citation>
    <scope>NUCLEOTIDE SEQUENCE [LARGE SCALE GENOMIC DNA]</scope>
    <source>
        <strain evidence="3 4">DSM 4006</strain>
    </source>
</reference>
<dbReference type="RefSeq" id="WP_274456857.1">
    <property type="nucleotide sequence ID" value="NZ_CP067097.1"/>
</dbReference>
<feature type="domain" description="GGDEF" evidence="2">
    <location>
        <begin position="164"/>
        <end position="297"/>
    </location>
</feature>
<keyword evidence="4" id="KW-1185">Reference proteome</keyword>
<dbReference type="Gene3D" id="3.30.70.270">
    <property type="match status" value="1"/>
</dbReference>
<dbReference type="Pfam" id="PF13426">
    <property type="entry name" value="PAS_9"/>
    <property type="match status" value="1"/>
</dbReference>
<dbReference type="Gene3D" id="3.20.20.450">
    <property type="entry name" value="EAL domain"/>
    <property type="match status" value="1"/>
</dbReference>
<dbReference type="SUPFAM" id="SSF55785">
    <property type="entry name" value="PYP-like sensor domain (PAS domain)"/>
    <property type="match status" value="1"/>
</dbReference>
<dbReference type="InterPro" id="IPR000014">
    <property type="entry name" value="PAS"/>
</dbReference>
<evidence type="ECO:0000259" key="1">
    <source>
        <dbReference type="PROSITE" id="PS50883"/>
    </source>
</evidence>
<dbReference type="InterPro" id="IPR001633">
    <property type="entry name" value="EAL_dom"/>
</dbReference>
<organism evidence="3 4">
    <name type="scientific">Alicyclobacillus cycloheptanicus</name>
    <dbReference type="NCBI Taxonomy" id="1457"/>
    <lineage>
        <taxon>Bacteria</taxon>
        <taxon>Bacillati</taxon>
        <taxon>Bacillota</taxon>
        <taxon>Bacilli</taxon>
        <taxon>Bacillales</taxon>
        <taxon>Alicyclobacillaceae</taxon>
        <taxon>Alicyclobacillus</taxon>
    </lineage>
</organism>
<dbReference type="SMART" id="SM00267">
    <property type="entry name" value="GGDEF"/>
    <property type="match status" value="1"/>
</dbReference>
<proteinExistence type="predicted"/>
<accession>A0ABT9XIG3</accession>
<dbReference type="Proteomes" id="UP001232973">
    <property type="component" value="Unassembled WGS sequence"/>
</dbReference>
<sequence>MSGRTVDGRALEEIHEQHETLMEMLPEMVVVVAGSRCLYINQAGLKQLGLKQMDDRSVWEFVHPQDVPLLMRRAQDLSMPGPPLAVKFVRADGSSFDVELRGKPITFEGQEAWLLLAHDVSYQRRSQELLHQLAYTHPVTGLPNRTYLEEYLQKLTADPAARPSSIAVVMMGLHHINVISDALGRSQAEQLLRLVVERVQRVLPSDGVLAHLSVDEFAILLRDVSPAALKSMVDKVHHAVIDEPFPLETRLTPMTCNLGVSVMPDDAKSVESLLRNADLALFSAKQGGRSRVIYYQDNAAEPESRIAELELEQDLRFALERGELYVVYQPKVDAASNRLIGVEALARWRHSVRGLVSPATFIPLAETSGLIVPIGEWLLRQAVAQQKAWGRLHVAINISVRQLEEKDFAERVRRILADLQVNARYLEFEITESTFVRHNQTVLNNLNVLRGMGIKITIDDFGAGYSSFGYLRSYQVDCLKIDQSFVRDLPDHRNSAAIVTSIVTLARALHVDVIAEGVETQAQRKFLQRVGCQHMQGYLFGRPEVPERVWVQRGEDNPFDLVIQ</sequence>
<evidence type="ECO:0000313" key="3">
    <source>
        <dbReference type="EMBL" id="MDQ0190103.1"/>
    </source>
</evidence>
<dbReference type="EMBL" id="JAUSTP010000014">
    <property type="protein sequence ID" value="MDQ0190103.1"/>
    <property type="molecule type" value="Genomic_DNA"/>
</dbReference>
<protein>
    <submittedName>
        <fullName evidence="3">Diguanylate cyclase (GGDEF)-like protein/PAS domain S-box-containing protein</fullName>
    </submittedName>
</protein>
<dbReference type="SMART" id="SM00091">
    <property type="entry name" value="PAS"/>
    <property type="match status" value="1"/>
</dbReference>
<dbReference type="InterPro" id="IPR035965">
    <property type="entry name" value="PAS-like_dom_sf"/>
</dbReference>
<dbReference type="PANTHER" id="PTHR44757">
    <property type="entry name" value="DIGUANYLATE CYCLASE DGCP"/>
    <property type="match status" value="1"/>
</dbReference>
<dbReference type="CDD" id="cd01949">
    <property type="entry name" value="GGDEF"/>
    <property type="match status" value="1"/>
</dbReference>
<dbReference type="InterPro" id="IPR035919">
    <property type="entry name" value="EAL_sf"/>
</dbReference>
<evidence type="ECO:0000313" key="4">
    <source>
        <dbReference type="Proteomes" id="UP001232973"/>
    </source>
</evidence>
<dbReference type="InterPro" id="IPR043128">
    <property type="entry name" value="Rev_trsase/Diguanyl_cyclase"/>
</dbReference>
<dbReference type="SMART" id="SM00052">
    <property type="entry name" value="EAL"/>
    <property type="match status" value="1"/>
</dbReference>
<dbReference type="SUPFAM" id="SSF55073">
    <property type="entry name" value="Nucleotide cyclase"/>
    <property type="match status" value="1"/>
</dbReference>
<dbReference type="PANTHER" id="PTHR44757:SF2">
    <property type="entry name" value="BIOFILM ARCHITECTURE MAINTENANCE PROTEIN MBAA"/>
    <property type="match status" value="1"/>
</dbReference>
<gene>
    <name evidence="3" type="ORF">J2S03_001966</name>
</gene>
<dbReference type="SUPFAM" id="SSF141868">
    <property type="entry name" value="EAL domain-like"/>
    <property type="match status" value="1"/>
</dbReference>
<dbReference type="PROSITE" id="PS50883">
    <property type="entry name" value="EAL"/>
    <property type="match status" value="1"/>
</dbReference>
<dbReference type="NCBIfam" id="TIGR00254">
    <property type="entry name" value="GGDEF"/>
    <property type="match status" value="1"/>
</dbReference>
<feature type="domain" description="EAL" evidence="1">
    <location>
        <begin position="308"/>
        <end position="557"/>
    </location>
</feature>
<dbReference type="InterPro" id="IPR029787">
    <property type="entry name" value="Nucleotide_cyclase"/>
</dbReference>
<dbReference type="Pfam" id="PF00563">
    <property type="entry name" value="EAL"/>
    <property type="match status" value="1"/>
</dbReference>